<keyword evidence="4 5" id="KW-0206">Cytoskeleton</keyword>
<dbReference type="SUPFAM" id="SSF69103">
    <property type="entry name" value="Arp2/3 complex 16 kDa subunit ARPC5"/>
    <property type="match status" value="1"/>
</dbReference>
<evidence type="ECO:0000313" key="7">
    <source>
        <dbReference type="RefSeq" id="XP_013779297.1"/>
    </source>
</evidence>
<dbReference type="PANTHER" id="PTHR12644">
    <property type="entry name" value="ARP2/3 COMPLEX 16 KD SUBUNIT P16-ARC"/>
    <property type="match status" value="1"/>
</dbReference>
<name>A0ABM1BCM2_LIMPO</name>
<reference evidence="7" key="1">
    <citation type="submission" date="2025-08" db="UniProtKB">
        <authorList>
            <consortium name="RefSeq"/>
        </authorList>
    </citation>
    <scope>IDENTIFICATION</scope>
    <source>
        <tissue evidence="7">Muscle</tissue>
    </source>
</reference>
<evidence type="ECO:0000256" key="4">
    <source>
        <dbReference type="ARBA" id="ARBA00023212"/>
    </source>
</evidence>
<accession>A0ABM1BCM2</accession>
<gene>
    <name evidence="7" type="primary">LOC106463775</name>
</gene>
<organism evidence="6 7">
    <name type="scientific">Limulus polyphemus</name>
    <name type="common">Atlantic horseshoe crab</name>
    <dbReference type="NCBI Taxonomy" id="6850"/>
    <lineage>
        <taxon>Eukaryota</taxon>
        <taxon>Metazoa</taxon>
        <taxon>Ecdysozoa</taxon>
        <taxon>Arthropoda</taxon>
        <taxon>Chelicerata</taxon>
        <taxon>Merostomata</taxon>
        <taxon>Xiphosura</taxon>
        <taxon>Limulidae</taxon>
        <taxon>Limulus</taxon>
    </lineage>
</organism>
<evidence type="ECO:0000313" key="6">
    <source>
        <dbReference type="Proteomes" id="UP000694941"/>
    </source>
</evidence>
<evidence type="ECO:0000256" key="2">
    <source>
        <dbReference type="ARBA" id="ARBA00006084"/>
    </source>
</evidence>
<comment type="function">
    <text evidence="5">Functions as component of the Arp2/3 complex which is involved in regulation of actin polymerization and together with an activating nucleation-promoting factor (NPF) mediates the formation of branched actin networks. Arp2/3 complex plays a critical role in the control of cell morphogenesis via the modulation of cell polarity development.</text>
</comment>
<dbReference type="InterPro" id="IPR006789">
    <property type="entry name" value="ARPC5"/>
</dbReference>
<evidence type="ECO:0000256" key="1">
    <source>
        <dbReference type="ARBA" id="ARBA00004245"/>
    </source>
</evidence>
<dbReference type="RefSeq" id="XP_013779297.1">
    <property type="nucleotide sequence ID" value="XM_013923843.2"/>
</dbReference>
<keyword evidence="3" id="KW-0963">Cytoplasm</keyword>
<dbReference type="Gene3D" id="1.25.40.190">
    <property type="entry name" value="Actin-related protein 2/3 complex subunit 5"/>
    <property type="match status" value="1"/>
</dbReference>
<sequence length="153" mass="16791">MSKSLSGSVSAFRKIDVDQYNEDYYKDDEGTEVSSVTGPDEAEVTNLLNQGKNIDALKVVFRSAPLGSKNQTVKNSALSLVMKVLMSFKPSDIDKAVGALDSEMLDTLMKYVYRGFEIPSEGSSAVLLQWHEKVFASGGLGSIMRVLTDRREV</sequence>
<keyword evidence="6" id="KW-1185">Reference proteome</keyword>
<protein>
    <recommendedName>
        <fullName evidence="5">Actin-related protein 2/3 complex subunit 5</fullName>
    </recommendedName>
</protein>
<dbReference type="Proteomes" id="UP000694941">
    <property type="component" value="Unplaced"/>
</dbReference>
<dbReference type="Pfam" id="PF04699">
    <property type="entry name" value="P16-Arc"/>
    <property type="match status" value="1"/>
</dbReference>
<dbReference type="GeneID" id="106463775"/>
<proteinExistence type="inferred from homology"/>
<dbReference type="InterPro" id="IPR036743">
    <property type="entry name" value="ARPC5_sf"/>
</dbReference>
<evidence type="ECO:0000256" key="3">
    <source>
        <dbReference type="ARBA" id="ARBA00022490"/>
    </source>
</evidence>
<dbReference type="PIRSF" id="PIRSF039096">
    <property type="entry name" value="p16-ARC"/>
    <property type="match status" value="1"/>
</dbReference>
<comment type="subcellular location">
    <subcellularLocation>
        <location evidence="1">Cytoplasm</location>
        <location evidence="1">Cytoskeleton</location>
    </subcellularLocation>
</comment>
<comment type="similarity">
    <text evidence="2 5">Belongs to the ARPC5 family.</text>
</comment>
<evidence type="ECO:0000256" key="5">
    <source>
        <dbReference type="RuleBase" id="RU004301"/>
    </source>
</evidence>